<comment type="caution">
    <text evidence="2">The sequence shown here is derived from an EMBL/GenBank/DDBJ whole genome shotgun (WGS) entry which is preliminary data.</text>
</comment>
<evidence type="ECO:0000313" key="2">
    <source>
        <dbReference type="EMBL" id="KAF4633845.1"/>
    </source>
</evidence>
<reference evidence="2 3" key="1">
    <citation type="submission" date="2020-03" db="EMBL/GenBank/DDBJ databases">
        <title>Draft Genome Sequence of Cudoniella acicularis.</title>
        <authorList>
            <person name="Buettner E."/>
            <person name="Kellner H."/>
        </authorList>
    </citation>
    <scope>NUCLEOTIDE SEQUENCE [LARGE SCALE GENOMIC DNA]</scope>
    <source>
        <strain evidence="2 3">DSM 108380</strain>
    </source>
</reference>
<name>A0A8H4RPT8_9HELO</name>
<feature type="compositionally biased region" description="Polar residues" evidence="1">
    <location>
        <begin position="215"/>
        <end position="246"/>
    </location>
</feature>
<sequence length="516" mass="57128">MLFMANTRNVCLIVSLAIVYGTPKLRHLHVESGSSFHSKIHLATQERWQSGHKLKEEEKSILITMCYPRCGGKSRFAQLVSPSIELVGVQQSTTSGPSSVPKRFGINNFVPGASSTEELKFRASKLRPHLRNVWKYLLRLGSRISSKRIRRKRCIASAPTDASQGDLQNHPIQISSNFSNASVKPNLDAPSHFSKEDSLKNDSKGGPPGRGKAENCSNPQVGSSNDESPETSAVQAFSHGEQNSTYGDEEPAVEPTSIQSHQDESIDNSSSEFMRGVPRRLEHVPTTHTNQSAERFVSAISIKTPVGKIESVLMFYDTGSDGNMVARKLVDDYQFPMRPILPKNLWLYNTAQNHAFIPTHYVEIDVLDKRIDTETYTKISFSVVDSIGHWELLVGNIFMAEHGIQLSTPRDRSSLVMSRKLPSEDDREKQRALLEKAKHAHIRAKEVKASRTSANPSLATTSSASSSSEGEQLSSSSKTSNLSANIGSAQRAFLLLQLSRNCTDFTTVRSDLYMPK</sequence>
<protein>
    <submittedName>
        <fullName evidence="2">Uncharacterized protein</fullName>
    </submittedName>
</protein>
<dbReference type="Proteomes" id="UP000566819">
    <property type="component" value="Unassembled WGS sequence"/>
</dbReference>
<feature type="region of interest" description="Disordered" evidence="1">
    <location>
        <begin position="444"/>
        <end position="481"/>
    </location>
</feature>
<feature type="compositionally biased region" description="Basic and acidic residues" evidence="1">
    <location>
        <begin position="193"/>
        <end position="203"/>
    </location>
</feature>
<proteinExistence type="predicted"/>
<organism evidence="2 3">
    <name type="scientific">Cudoniella acicularis</name>
    <dbReference type="NCBI Taxonomy" id="354080"/>
    <lineage>
        <taxon>Eukaryota</taxon>
        <taxon>Fungi</taxon>
        <taxon>Dikarya</taxon>
        <taxon>Ascomycota</taxon>
        <taxon>Pezizomycotina</taxon>
        <taxon>Leotiomycetes</taxon>
        <taxon>Helotiales</taxon>
        <taxon>Tricladiaceae</taxon>
        <taxon>Cudoniella</taxon>
    </lineage>
</organism>
<evidence type="ECO:0000256" key="1">
    <source>
        <dbReference type="SAM" id="MobiDB-lite"/>
    </source>
</evidence>
<dbReference type="AlphaFoldDB" id="A0A8H4RPT8"/>
<keyword evidence="3" id="KW-1185">Reference proteome</keyword>
<gene>
    <name evidence="2" type="ORF">G7Y89_g4277</name>
</gene>
<dbReference type="EMBL" id="JAAMPI010000228">
    <property type="protein sequence ID" value="KAF4633845.1"/>
    <property type="molecule type" value="Genomic_DNA"/>
</dbReference>
<feature type="region of interest" description="Disordered" evidence="1">
    <location>
        <begin position="177"/>
        <end position="271"/>
    </location>
</feature>
<accession>A0A8H4RPT8</accession>
<evidence type="ECO:0000313" key="3">
    <source>
        <dbReference type="Proteomes" id="UP000566819"/>
    </source>
</evidence>
<feature type="compositionally biased region" description="Low complexity" evidence="1">
    <location>
        <begin position="452"/>
        <end position="481"/>
    </location>
</feature>